<feature type="domain" description="Glycosyl transferase family 1" evidence="1">
    <location>
        <begin position="208"/>
        <end position="379"/>
    </location>
</feature>
<evidence type="ECO:0000313" key="3">
    <source>
        <dbReference type="Proteomes" id="UP000049127"/>
    </source>
</evidence>
<keyword evidence="2" id="KW-0328">Glycosyltransferase</keyword>
<reference evidence="2 3" key="1">
    <citation type="submission" date="2015-01" db="EMBL/GenBank/DDBJ databases">
        <authorList>
            <person name="Aslett A.Martin."/>
            <person name="De Silva Nishadi"/>
        </authorList>
    </citation>
    <scope>NUCLEOTIDE SEQUENCE [LARGE SCALE GENOMIC DNA]</scope>
    <source>
        <strain evidence="2 3">R28058</strain>
    </source>
</reference>
<keyword evidence="2" id="KW-0808">Transferase</keyword>
<accession>A0A0C7R6J1</accession>
<evidence type="ECO:0000259" key="1">
    <source>
        <dbReference type="Pfam" id="PF00534"/>
    </source>
</evidence>
<dbReference type="OrthoDB" id="9801697at2"/>
<dbReference type="Gene3D" id="3.40.50.2000">
    <property type="entry name" value="Glycogen Phosphorylase B"/>
    <property type="match status" value="2"/>
</dbReference>
<dbReference type="EC" id="2.4.1.-" evidence="2"/>
<dbReference type="EMBL" id="CEKZ01000003">
    <property type="protein sequence ID" value="CEQ04530.1"/>
    <property type="molecule type" value="Genomic_DNA"/>
</dbReference>
<proteinExistence type="predicted"/>
<evidence type="ECO:0000313" key="2">
    <source>
        <dbReference type="EMBL" id="CEQ04530.1"/>
    </source>
</evidence>
<sequence length="398" mass="45975">MNILFLTLGFIESRGIYTDLMQEMRAKENEVYVVTPIEKKYNQDTSLMKINGLNVLKVKTGNIQKVNKIEKGISTLMLEKQFIKAIDKFLSSVKFDLIVYSTPPITFSNVVNRIKKRDRAKTYLMLKDIFPQNAVDIDMMKKDGVLYKFFRRKEISLYNISDYIGCMSQGNVDFLLKHNDFIDKNKVEILPNTVTPLNIGSFKKEEINKIRSKYNVPINKKVLVYGGNLGKPQGIDFIIDCIKENEKRDNTFFVIVGSGTDYKKISSFIKENSIKNTIIYPYMPKEDYDKLVKACDIGLVFLDKRFTIPNIPSRILTYMEFGMPIIAATDKNTDLNQIIETGKFGLWSESGKLDDFYENVDMLIRDNQSLKQMGMNGRSYLEKNFTSDRACSIIMKHF</sequence>
<organism evidence="2 3">
    <name type="scientific">Paraclostridium sordellii</name>
    <name type="common">Clostridium sordellii</name>
    <dbReference type="NCBI Taxonomy" id="1505"/>
    <lineage>
        <taxon>Bacteria</taxon>
        <taxon>Bacillati</taxon>
        <taxon>Bacillota</taxon>
        <taxon>Clostridia</taxon>
        <taxon>Peptostreptococcales</taxon>
        <taxon>Peptostreptococcaceae</taxon>
        <taxon>Paraclostridium</taxon>
    </lineage>
</organism>
<dbReference type="AlphaFoldDB" id="A0A0C7R6J1"/>
<dbReference type="RefSeq" id="WP_055342490.1">
    <property type="nucleotide sequence ID" value="NZ_CEKZ01000003.1"/>
</dbReference>
<gene>
    <name evidence="2" type="ORF">R28058_22631</name>
</gene>
<dbReference type="InterPro" id="IPR001296">
    <property type="entry name" value="Glyco_trans_1"/>
</dbReference>
<dbReference type="Pfam" id="PF00534">
    <property type="entry name" value="Glycos_transf_1"/>
    <property type="match status" value="1"/>
</dbReference>
<protein>
    <submittedName>
        <fullName evidence="2">Group 1 glycosyl transferase family</fullName>
        <ecNumber evidence="2">2.4.1.-</ecNumber>
    </submittedName>
</protein>
<dbReference type="SUPFAM" id="SSF53756">
    <property type="entry name" value="UDP-Glycosyltransferase/glycogen phosphorylase"/>
    <property type="match status" value="1"/>
</dbReference>
<dbReference type="GO" id="GO:0016757">
    <property type="term" value="F:glycosyltransferase activity"/>
    <property type="evidence" value="ECO:0007669"/>
    <property type="project" value="UniProtKB-KW"/>
</dbReference>
<dbReference type="PANTHER" id="PTHR12526">
    <property type="entry name" value="GLYCOSYLTRANSFERASE"/>
    <property type="match status" value="1"/>
</dbReference>
<dbReference type="PANTHER" id="PTHR12526:SF609">
    <property type="entry name" value="LIPOPOLYSACCHARIDE BIOSYNTHESIS PROTEIN"/>
    <property type="match status" value="1"/>
</dbReference>
<name>A0A0C7R6J1_PARSO</name>
<dbReference type="Proteomes" id="UP000049127">
    <property type="component" value="Unassembled WGS sequence"/>
</dbReference>
<dbReference type="CDD" id="cd03794">
    <property type="entry name" value="GT4_WbuB-like"/>
    <property type="match status" value="1"/>
</dbReference>